<comment type="caution">
    <text evidence="2">The sequence shown here is derived from an EMBL/GenBank/DDBJ whole genome shotgun (WGS) entry which is preliminary data.</text>
</comment>
<dbReference type="Proteomes" id="UP000640333">
    <property type="component" value="Unassembled WGS sequence"/>
</dbReference>
<dbReference type="SUPFAM" id="SSF46785">
    <property type="entry name" value="Winged helix' DNA-binding domain"/>
    <property type="match status" value="1"/>
</dbReference>
<sequence>MDDMSLYRSWHLARTEHDAITTEFEWVMLRFNEAFERFCLQLGSTVGLGSLSYQELIILNVIRMQDRPKPVTIIARLLNRDDIPNIQYSLRKLAGLELIIKEKEPQGKNFNYAMTDVGRQKLNLYAELRGRLLTDQTSSIDKVDEKLQQTARLISMLTGIYDEAGRISATYSSDLADD</sequence>
<reference evidence="2" key="1">
    <citation type="submission" date="2020-10" db="EMBL/GenBank/DDBJ databases">
        <title>Bacterium isolated from coastal waters sediment.</title>
        <authorList>
            <person name="Chen R.-J."/>
            <person name="Lu D.-C."/>
            <person name="Zhu K.-L."/>
            <person name="Du Z.-J."/>
        </authorList>
    </citation>
    <scope>NUCLEOTIDE SEQUENCE</scope>
    <source>
        <strain evidence="2">N1Y112</strain>
    </source>
</reference>
<dbReference type="Gene3D" id="1.10.10.10">
    <property type="entry name" value="Winged helix-like DNA-binding domain superfamily/Winged helix DNA-binding domain"/>
    <property type="match status" value="1"/>
</dbReference>
<dbReference type="GO" id="GO:0003677">
    <property type="term" value="F:DNA binding"/>
    <property type="evidence" value="ECO:0007669"/>
    <property type="project" value="UniProtKB-KW"/>
</dbReference>
<feature type="domain" description="HTH marR-type" evidence="1">
    <location>
        <begin position="51"/>
        <end position="116"/>
    </location>
</feature>
<evidence type="ECO:0000259" key="1">
    <source>
        <dbReference type="Pfam" id="PF13463"/>
    </source>
</evidence>
<dbReference type="EMBL" id="JADEYS010000021">
    <property type="protein sequence ID" value="MBE9399036.1"/>
    <property type="molecule type" value="Genomic_DNA"/>
</dbReference>
<organism evidence="2 3">
    <name type="scientific">Pontibacterium sinense</name>
    <dbReference type="NCBI Taxonomy" id="2781979"/>
    <lineage>
        <taxon>Bacteria</taxon>
        <taxon>Pseudomonadati</taxon>
        <taxon>Pseudomonadota</taxon>
        <taxon>Gammaproteobacteria</taxon>
        <taxon>Oceanospirillales</taxon>
        <taxon>Oceanospirillaceae</taxon>
        <taxon>Pontibacterium</taxon>
    </lineage>
</organism>
<evidence type="ECO:0000313" key="2">
    <source>
        <dbReference type="EMBL" id="MBE9399036.1"/>
    </source>
</evidence>
<evidence type="ECO:0000313" key="3">
    <source>
        <dbReference type="Proteomes" id="UP000640333"/>
    </source>
</evidence>
<keyword evidence="2" id="KW-0238">DNA-binding</keyword>
<protein>
    <submittedName>
        <fullName evidence="2">Winged helix DNA-binding protein</fullName>
    </submittedName>
</protein>
<name>A0A8J7FGJ2_9GAMM</name>
<gene>
    <name evidence="2" type="ORF">IOQ59_17390</name>
</gene>
<proteinExistence type="predicted"/>
<keyword evidence="3" id="KW-1185">Reference proteome</keyword>
<dbReference type="InterPro" id="IPR036388">
    <property type="entry name" value="WH-like_DNA-bd_sf"/>
</dbReference>
<dbReference type="AlphaFoldDB" id="A0A8J7FGJ2"/>
<dbReference type="Pfam" id="PF13463">
    <property type="entry name" value="HTH_27"/>
    <property type="match status" value="1"/>
</dbReference>
<dbReference type="InterPro" id="IPR000835">
    <property type="entry name" value="HTH_MarR-typ"/>
</dbReference>
<dbReference type="InterPro" id="IPR036390">
    <property type="entry name" value="WH_DNA-bd_sf"/>
</dbReference>
<dbReference type="GO" id="GO:0003700">
    <property type="term" value="F:DNA-binding transcription factor activity"/>
    <property type="evidence" value="ECO:0007669"/>
    <property type="project" value="InterPro"/>
</dbReference>
<accession>A0A8J7FGJ2</accession>